<reference evidence="2 3" key="1">
    <citation type="journal article" date="2004" name="Nature">
        <title>Genome sequence of the ultrasmall unicellular red alga Cyanidioschyzon merolae 10D.</title>
        <authorList>
            <person name="Matsuzaki M."/>
            <person name="Misumi O."/>
            <person name="Shin-i T."/>
            <person name="Maruyama S."/>
            <person name="Takahara M."/>
            <person name="Miyagishima S."/>
            <person name="Mori T."/>
            <person name="Nishida K."/>
            <person name="Yagisawa F."/>
            <person name="Nishida K."/>
            <person name="Yoshida Y."/>
            <person name="Nishimura Y."/>
            <person name="Nakao S."/>
            <person name="Kobayashi T."/>
            <person name="Momoyama Y."/>
            <person name="Higashiyama T."/>
            <person name="Minoda A."/>
            <person name="Sano M."/>
            <person name="Nomoto H."/>
            <person name="Oishi K."/>
            <person name="Hayashi H."/>
            <person name="Ohta F."/>
            <person name="Nishizaka S."/>
            <person name="Haga S."/>
            <person name="Miura S."/>
            <person name="Morishita T."/>
            <person name="Kabeya Y."/>
            <person name="Terasawa K."/>
            <person name="Suzuki Y."/>
            <person name="Ishii Y."/>
            <person name="Asakawa S."/>
            <person name="Takano H."/>
            <person name="Ohta N."/>
            <person name="Kuroiwa H."/>
            <person name="Tanaka K."/>
            <person name="Shimizu N."/>
            <person name="Sugano S."/>
            <person name="Sato N."/>
            <person name="Nozaki H."/>
            <person name="Ogasawara N."/>
            <person name="Kohara Y."/>
            <person name="Kuroiwa T."/>
        </authorList>
    </citation>
    <scope>NUCLEOTIDE SEQUENCE [LARGE SCALE GENOMIC DNA]</scope>
    <source>
        <strain evidence="2 3">10D</strain>
    </source>
</reference>
<feature type="region of interest" description="Disordered" evidence="1">
    <location>
        <begin position="480"/>
        <end position="501"/>
    </location>
</feature>
<sequence length="544" mass="59068">MPTSDAAVCSGGTLKLLTMDSATHAWISIERYELVKRIYSGTRDGATSACLPSDKTEEAVENDENTCPAVLPWQNQAAALHALRSLLERTLLVGDSSARLANQNAALEFCEIVWKLHQQAMSCEQASVAVGANGHQETLLTALVKVCADIRSQLAKDGLDFLGWFGEFVLGPALEAAINELETSMRGASMIDPGRSQPKQALKRELAALKQQRLQEQINDTCGLRSGSTWRRPAACEPGTAPVRSSDSESFICLQAQQLVSISNPASGEMDAARAVFGDDPVAAASKRESAVTHQLNASASASRRRAPVEIALYLFRFAIFPVLIRTKKVFYDAADACAHRLLQVLRDAASHPSFLFPVLQFLLKACAGAEQHPVLRERCGMYACLVLQVGTKSESAVALPRAAQTTVLRQDASSLWSDAAIRSEIESCIRLAIRDSQAKVRFIARQLFGALRAYAAEDANSMVERLPPEDRRRLVENTGELAHSEKSSGPGPRASSCTDRFRPWRQFDDSAARKLALHANLAVEAQMGALRVDSPRSKSPSSP</sequence>
<name>M1UN31_CYAM1</name>
<dbReference type="OrthoDB" id="10640129at2759"/>
<keyword evidence="3" id="KW-1185">Reference proteome</keyword>
<dbReference type="GeneID" id="16992211"/>
<dbReference type="AlphaFoldDB" id="M1UN31"/>
<dbReference type="Gramene" id="CMA085CT">
    <property type="protein sequence ID" value="CMA085CT"/>
    <property type="gene ID" value="CMA085C"/>
</dbReference>
<accession>M1UN31</accession>
<reference evidence="2 3" key="2">
    <citation type="journal article" date="2007" name="BMC Biol.">
        <title>A 100%-complete sequence reveals unusually simple genomic features in the hot-spring red alga Cyanidioschyzon merolae.</title>
        <authorList>
            <person name="Nozaki H."/>
            <person name="Takano H."/>
            <person name="Misumi O."/>
            <person name="Terasawa K."/>
            <person name="Matsuzaki M."/>
            <person name="Maruyama S."/>
            <person name="Nishida K."/>
            <person name="Yagisawa F."/>
            <person name="Yoshida Y."/>
            <person name="Fujiwara T."/>
            <person name="Takio S."/>
            <person name="Tamura K."/>
            <person name="Chung S.J."/>
            <person name="Nakamura S."/>
            <person name="Kuroiwa H."/>
            <person name="Tanaka K."/>
            <person name="Sato N."/>
            <person name="Kuroiwa T."/>
        </authorList>
    </citation>
    <scope>NUCLEOTIDE SEQUENCE [LARGE SCALE GENOMIC DNA]</scope>
    <source>
        <strain evidence="2 3">10D</strain>
    </source>
</reference>
<dbReference type="InterPro" id="IPR011989">
    <property type="entry name" value="ARM-like"/>
</dbReference>
<dbReference type="HOGENOM" id="CLU_500952_0_0_1"/>
<evidence type="ECO:0000313" key="2">
    <source>
        <dbReference type="EMBL" id="BAM78791.1"/>
    </source>
</evidence>
<dbReference type="Proteomes" id="UP000007014">
    <property type="component" value="Chromosome 1"/>
</dbReference>
<dbReference type="Gene3D" id="1.25.10.10">
    <property type="entry name" value="Leucine-rich Repeat Variant"/>
    <property type="match status" value="1"/>
</dbReference>
<evidence type="ECO:0000256" key="1">
    <source>
        <dbReference type="SAM" id="MobiDB-lite"/>
    </source>
</evidence>
<gene>
    <name evidence="2" type="ORF">CYME_CMA085C</name>
</gene>
<dbReference type="RefSeq" id="XP_005535077.1">
    <property type="nucleotide sequence ID" value="XM_005535020.1"/>
</dbReference>
<dbReference type="KEGG" id="cme:CYME_CMA085C"/>
<dbReference type="EMBL" id="AP006483">
    <property type="protein sequence ID" value="BAM78791.1"/>
    <property type="molecule type" value="Genomic_DNA"/>
</dbReference>
<evidence type="ECO:0000313" key="3">
    <source>
        <dbReference type="Proteomes" id="UP000007014"/>
    </source>
</evidence>
<protein>
    <submittedName>
        <fullName evidence="2">Uncharacterized protein</fullName>
    </submittedName>
</protein>
<proteinExistence type="predicted"/>
<organism evidence="2 3">
    <name type="scientific">Cyanidioschyzon merolae (strain NIES-3377 / 10D)</name>
    <name type="common">Unicellular red alga</name>
    <dbReference type="NCBI Taxonomy" id="280699"/>
    <lineage>
        <taxon>Eukaryota</taxon>
        <taxon>Rhodophyta</taxon>
        <taxon>Bangiophyceae</taxon>
        <taxon>Cyanidiales</taxon>
        <taxon>Cyanidiaceae</taxon>
        <taxon>Cyanidioschyzon</taxon>
    </lineage>
</organism>